<keyword evidence="10" id="KW-1185">Reference proteome</keyword>
<feature type="domain" description="Myosin-binding" evidence="8">
    <location>
        <begin position="196"/>
        <end position="405"/>
    </location>
</feature>
<comment type="subcellular location">
    <subcellularLocation>
        <location evidence="1">Endomembrane system</location>
    </subcellularLocation>
</comment>
<comment type="similarity">
    <text evidence="2">Belongs to the CAF1 family.</text>
</comment>
<dbReference type="SUPFAM" id="SSF53098">
    <property type="entry name" value="Ribonuclease H-like"/>
    <property type="match status" value="1"/>
</dbReference>
<dbReference type="PANTHER" id="PTHR15092">
    <property type="entry name" value="POLY A -SPECIFIC RIBONUCLEASE/TARGET OF EGR1, MEMBER 1"/>
    <property type="match status" value="1"/>
</dbReference>
<dbReference type="InterPro" id="IPR012337">
    <property type="entry name" value="RNaseH-like_sf"/>
</dbReference>
<evidence type="ECO:0000256" key="2">
    <source>
        <dbReference type="ARBA" id="ARBA00008372"/>
    </source>
</evidence>
<proteinExistence type="inferred from homology"/>
<dbReference type="InterPro" id="IPR006941">
    <property type="entry name" value="RNase_CAF1"/>
</dbReference>
<organism evidence="9 10">
    <name type="scientific">Lepeophtheirus salmonis</name>
    <name type="common">Salmon louse</name>
    <name type="synonym">Caligus salmonis</name>
    <dbReference type="NCBI Taxonomy" id="72036"/>
    <lineage>
        <taxon>Eukaryota</taxon>
        <taxon>Metazoa</taxon>
        <taxon>Ecdysozoa</taxon>
        <taxon>Arthropoda</taxon>
        <taxon>Crustacea</taxon>
        <taxon>Multicrustacea</taxon>
        <taxon>Hexanauplia</taxon>
        <taxon>Copepoda</taxon>
        <taxon>Siphonostomatoida</taxon>
        <taxon>Caligidae</taxon>
        <taxon>Lepeophtheirus</taxon>
    </lineage>
</organism>
<evidence type="ECO:0000313" key="10">
    <source>
        <dbReference type="Proteomes" id="UP000675881"/>
    </source>
</evidence>
<dbReference type="OrthoDB" id="21151at2759"/>
<accession>A0A7R8CIZ1</accession>
<dbReference type="Pfam" id="PF04857">
    <property type="entry name" value="CAF1"/>
    <property type="match status" value="1"/>
</dbReference>
<evidence type="ECO:0000256" key="4">
    <source>
        <dbReference type="ARBA" id="ARBA00022989"/>
    </source>
</evidence>
<reference evidence="9" key="1">
    <citation type="submission" date="2021-02" db="EMBL/GenBank/DDBJ databases">
        <authorList>
            <person name="Bekaert M."/>
        </authorList>
    </citation>
    <scope>NUCLEOTIDE SEQUENCE</scope>
    <source>
        <strain evidence="9">IoA-00</strain>
    </source>
</reference>
<dbReference type="GO" id="GO:0017022">
    <property type="term" value="F:myosin binding"/>
    <property type="evidence" value="ECO:0007669"/>
    <property type="project" value="InterPro"/>
</dbReference>
<feature type="region of interest" description="Disordered" evidence="6">
    <location>
        <begin position="496"/>
        <end position="530"/>
    </location>
</feature>
<dbReference type="Gene3D" id="3.30.420.10">
    <property type="entry name" value="Ribonuclease H-like superfamily/Ribonuclease H"/>
    <property type="match status" value="1"/>
</dbReference>
<dbReference type="GO" id="GO:0005634">
    <property type="term" value="C:nucleus"/>
    <property type="evidence" value="ECO:0007669"/>
    <property type="project" value="TreeGrafter"/>
</dbReference>
<dbReference type="GO" id="GO:0003723">
    <property type="term" value="F:RNA binding"/>
    <property type="evidence" value="ECO:0007669"/>
    <property type="project" value="TreeGrafter"/>
</dbReference>
<evidence type="ECO:0000259" key="8">
    <source>
        <dbReference type="Pfam" id="PF12632"/>
    </source>
</evidence>
<keyword evidence="9" id="KW-0378">Hydrolase</keyword>
<dbReference type="EC" id="3.1.13.4" evidence="9"/>
<sequence>MEEEEDVIFEGSPLHEEMKMRGIPLEVTPLRSHGKSSESVWPLTDLSPTDEGKKGTCTPFMQSMIHSFYTNMKYYHLDSKSPSSSHVKEETQVLCADIAHKILESSLLVVEDEDFITNYVLSSIESEKALTTTISKGGRSLGEVLFYSCSIAAVAGTLLLLSDRTKMTAATIATLVPAGIAALANGPVLFQRPKPSEQFLQVLSDLLEDMKLFKNLARKTLNLLKGMELLQTGAKLPSINSSHGGMDTTLNSSCTTSFPALRSAAYNCTVDLIRAYRGAVRTLLEVSPLADHIDYEDHYIAFVELEKFKINEASLPSINSLKDAVQLALIQQSEYLRRFSLTFCEKAREDKKLSKAGVLKHIHDLALTIKKINKKLSNVFEYHQAMGILEDKTKLNLNLRKPNSLDLVPLKSIYTSLFSSGLHLQNSLLKVRELEKIFESIKFKKNNKKSIKHEEPFDLIPNEDQLIIWLNGFQDIQKELEACVGCLDDGASQVTGIQNKKKGNDSSHTFPQEPKNKESEDTKNPPIIDDTPIEHIDEVFEAVIDANAEEEEGKSNEDPATLLTDEELRRRKRESRVLEELKSVLCHRSVIQERREAEALAKKKGLISPEMNDHEIEKAIASQICSSDVKNLKSPVNIPSADIQEKIIKRELAKVMEEICDIEEEIIKTDLGKSIQTISSRSEDPCEDATFFEESPIASSNECHSSSSDTDCSKEQVDSEVSNGLKSLSECLRSLSTPDLKSVSEDLTKYRRIESLNNVIETVPDNDSDPGSADEMENRVLKFVQCPPSASVLGTSTDSFVTQIRAKANAFKVALQESEKVFGRHFSEIEESITNADFIALDAEFTGLKIGSSNILFDDGCRRFEKLHKGSIDTLIIQLGLTAFRFEPLETIYKVKSWNFYVFPDSFGSLKFPFTCSGASLKFLIQNNFDFNQCFYHGVPFLNERDVKCFQEEIEGTHLMLNLTSNEEDELEEIRMRLSEDITKDLLIECKYICPYIVHIEVQQRFKYLWSTLLKDEPQNILISKIDPSVKESRLQGSKGMIEIKKELLKKYVGLSEVISILRKVKKPIVGHNFILDLAKLYHQFINPLSNCYETFKKKIREEFPVIFDTKYMAVSLKRELESRNMKDASKLLRKTRLSSLYKQLEGNLYKVKIFLKPVVRLDNGFEDYEGQSMFHVAGYDSLITGKIFIYLAHMSSAIAFYEWNFMTPLYFSAHLEAVFKYKNKIYVSNASFPYYDLERDEIQNLSLLYVTCKDGSISANKLSNMYCQYGHIEAKPYLPKRFLVACPRKAILKKILNEQIINNPCIAMAAYNHRLHSKTWITFRGLFAIIGTVNQEIAAEVRDLIIIPPSADLFKGLKDAFIDCLSASEKRRLQQLLVTEVLEDIKPSLLFAPATFTKDIKHDVCHYIESKGPPAHAKERRLPLDKFKAAKKKLNHGKSIITCDVSAGTARPFEMRMRCNIFESLQETPASRSIANDTMSVRSFFWPTTKKDIRQWYKECVQCLQSRIIRHTKSPFGRLFQN</sequence>
<protein>
    <submittedName>
        <fullName evidence="9">PARN</fullName>
        <ecNumber evidence="9">3.1.13.4</ecNumber>
    </submittedName>
</protein>
<dbReference type="Pfam" id="PF12632">
    <property type="entry name" value="Vezatin"/>
    <property type="match status" value="1"/>
</dbReference>
<evidence type="ECO:0000256" key="6">
    <source>
        <dbReference type="SAM" id="MobiDB-lite"/>
    </source>
</evidence>
<dbReference type="InterPro" id="IPR036397">
    <property type="entry name" value="RNaseH_sf"/>
</dbReference>
<evidence type="ECO:0000313" key="9">
    <source>
        <dbReference type="EMBL" id="CAF2833444.1"/>
    </source>
</evidence>
<dbReference type="GO" id="GO:0000289">
    <property type="term" value="P:nuclear-transcribed mRNA poly(A) tail shortening"/>
    <property type="evidence" value="ECO:0007669"/>
    <property type="project" value="TreeGrafter"/>
</dbReference>
<name>A0A7R8CIZ1_LEPSM</name>
<dbReference type="Proteomes" id="UP000675881">
    <property type="component" value="Chromosome 13"/>
</dbReference>
<dbReference type="GO" id="GO:1990432">
    <property type="term" value="P:siRNA 3'-end processing"/>
    <property type="evidence" value="ECO:0007669"/>
    <property type="project" value="TreeGrafter"/>
</dbReference>
<evidence type="ECO:0000256" key="3">
    <source>
        <dbReference type="ARBA" id="ARBA00022692"/>
    </source>
</evidence>
<evidence type="ECO:0000256" key="1">
    <source>
        <dbReference type="ARBA" id="ARBA00004308"/>
    </source>
</evidence>
<dbReference type="GO" id="GO:1990431">
    <property type="term" value="P:priRNA 3'-end processing"/>
    <property type="evidence" value="ECO:0007669"/>
    <property type="project" value="TreeGrafter"/>
</dbReference>
<evidence type="ECO:0000256" key="5">
    <source>
        <dbReference type="ARBA" id="ARBA00023136"/>
    </source>
</evidence>
<dbReference type="InterPro" id="IPR026859">
    <property type="entry name" value="Myosin-bd"/>
</dbReference>
<dbReference type="InterPro" id="IPR051181">
    <property type="entry name" value="CAF1_poly(A)_ribonucleases"/>
</dbReference>
<dbReference type="EMBL" id="HG994592">
    <property type="protein sequence ID" value="CAF2833444.1"/>
    <property type="molecule type" value="Genomic_DNA"/>
</dbReference>
<dbReference type="PANTHER" id="PTHR15092:SF22">
    <property type="entry name" value="POLY(A)-SPECIFIC RIBONUCLEASE PNLDC1"/>
    <property type="match status" value="1"/>
</dbReference>
<keyword evidence="5 7" id="KW-0472">Membrane</keyword>
<feature type="transmembrane region" description="Helical" evidence="7">
    <location>
        <begin position="144"/>
        <end position="162"/>
    </location>
</feature>
<keyword evidence="4 7" id="KW-1133">Transmembrane helix</keyword>
<feature type="transmembrane region" description="Helical" evidence="7">
    <location>
        <begin position="169"/>
        <end position="190"/>
    </location>
</feature>
<feature type="compositionally biased region" description="Basic and acidic residues" evidence="6">
    <location>
        <begin position="514"/>
        <end position="523"/>
    </location>
</feature>
<keyword evidence="3 7" id="KW-0812">Transmembrane</keyword>
<evidence type="ECO:0000256" key="7">
    <source>
        <dbReference type="SAM" id="Phobius"/>
    </source>
</evidence>
<dbReference type="GO" id="GO:0005783">
    <property type="term" value="C:endoplasmic reticulum"/>
    <property type="evidence" value="ECO:0007669"/>
    <property type="project" value="TreeGrafter"/>
</dbReference>
<dbReference type="GO" id="GO:0004535">
    <property type="term" value="F:poly(A)-specific ribonuclease activity"/>
    <property type="evidence" value="ECO:0007669"/>
    <property type="project" value="UniProtKB-EC"/>
</dbReference>
<gene>
    <name evidence="9" type="ORF">LSAA_3795</name>
</gene>